<protein>
    <recommendedName>
        <fullName evidence="1">DUF5641 domain-containing protein</fullName>
    </recommendedName>
</protein>
<sequence length="213" mass="24612">MNYVNLMIFWHFIPARSPNFGGLWEAGVKSVKHHLKRIISNDSFTYEEFSTLIIQIESILNSRPLTSLTNDPNDLDVLTPAHFLIGRPFTTIADPDVTDIPTARLSRYQYLQSLNRQFWRRWSKEYIHELQQRNKWRRSENNQLKLDDIVLIKEDNLPPAKWSIGRVIQLHPGIDKTVRVVTVKTASGTEIKRACSKLCVLPVGESKSEVSDN</sequence>
<evidence type="ECO:0000259" key="1">
    <source>
        <dbReference type="Pfam" id="PF18701"/>
    </source>
</evidence>
<reference evidence="2" key="1">
    <citation type="journal article" date="2016" name="Sci. Rep.">
        <title>Molecular characterization of firefly nuptial gifts: a multi-omics approach sheds light on postcopulatory sexual selection.</title>
        <authorList>
            <person name="Al-Wathiqui N."/>
            <person name="Fallon T.R."/>
            <person name="South A."/>
            <person name="Weng J.K."/>
            <person name="Lewis S.M."/>
        </authorList>
    </citation>
    <scope>NUCLEOTIDE SEQUENCE</scope>
</reference>
<dbReference type="Gene3D" id="3.30.420.10">
    <property type="entry name" value="Ribonuclease H-like superfamily/Ribonuclease H"/>
    <property type="match status" value="1"/>
</dbReference>
<proteinExistence type="predicted"/>
<accession>A0A1Y1MZS6</accession>
<dbReference type="InterPro" id="IPR036397">
    <property type="entry name" value="RNaseH_sf"/>
</dbReference>
<organism evidence="2">
    <name type="scientific">Photinus pyralis</name>
    <name type="common">Common eastern firefly</name>
    <name type="synonym">Lampyris pyralis</name>
    <dbReference type="NCBI Taxonomy" id="7054"/>
    <lineage>
        <taxon>Eukaryota</taxon>
        <taxon>Metazoa</taxon>
        <taxon>Ecdysozoa</taxon>
        <taxon>Arthropoda</taxon>
        <taxon>Hexapoda</taxon>
        <taxon>Insecta</taxon>
        <taxon>Pterygota</taxon>
        <taxon>Neoptera</taxon>
        <taxon>Endopterygota</taxon>
        <taxon>Coleoptera</taxon>
        <taxon>Polyphaga</taxon>
        <taxon>Elateriformia</taxon>
        <taxon>Elateroidea</taxon>
        <taxon>Lampyridae</taxon>
        <taxon>Lampyrinae</taxon>
        <taxon>Photinus</taxon>
    </lineage>
</organism>
<dbReference type="InterPro" id="IPR040676">
    <property type="entry name" value="DUF5641"/>
</dbReference>
<dbReference type="GO" id="GO:0003676">
    <property type="term" value="F:nucleic acid binding"/>
    <property type="evidence" value="ECO:0007669"/>
    <property type="project" value="InterPro"/>
</dbReference>
<evidence type="ECO:0000313" key="2">
    <source>
        <dbReference type="EMBL" id="JAV90050.1"/>
    </source>
</evidence>
<name>A0A1Y1MZS6_PHOPY</name>
<dbReference type="EMBL" id="GEZM01018700">
    <property type="protein sequence ID" value="JAV90050.1"/>
    <property type="molecule type" value="Transcribed_RNA"/>
</dbReference>
<dbReference type="PANTHER" id="PTHR47331">
    <property type="entry name" value="PHD-TYPE DOMAIN-CONTAINING PROTEIN"/>
    <property type="match status" value="1"/>
</dbReference>
<dbReference type="Pfam" id="PF18701">
    <property type="entry name" value="DUF5641"/>
    <property type="match status" value="1"/>
</dbReference>
<feature type="domain" description="DUF5641" evidence="1">
    <location>
        <begin position="106"/>
        <end position="201"/>
    </location>
</feature>
<dbReference type="AlphaFoldDB" id="A0A1Y1MZS6"/>